<evidence type="ECO:0000313" key="11">
    <source>
        <dbReference type="EMBL" id="GFO25621.1"/>
    </source>
</evidence>
<name>A0AAV4C2L2_9GAST</name>
<dbReference type="PANTHER" id="PTHR46330:SF6">
    <property type="entry name" value="HEMATOPOIETIC DEATH RECEPTOR-RELATED"/>
    <property type="match status" value="1"/>
</dbReference>
<feature type="signal peptide" evidence="9">
    <location>
        <begin position="1"/>
        <end position="21"/>
    </location>
</feature>
<reference evidence="11 12" key="1">
    <citation type="journal article" date="2021" name="Elife">
        <title>Chloroplast acquisition without the gene transfer in kleptoplastic sea slugs, Plakobranchus ocellatus.</title>
        <authorList>
            <person name="Maeda T."/>
            <person name="Takahashi S."/>
            <person name="Yoshida T."/>
            <person name="Shimamura S."/>
            <person name="Takaki Y."/>
            <person name="Nagai Y."/>
            <person name="Toyoda A."/>
            <person name="Suzuki Y."/>
            <person name="Arimoto A."/>
            <person name="Ishii H."/>
            <person name="Satoh N."/>
            <person name="Nishiyama T."/>
            <person name="Hasebe M."/>
            <person name="Maruyama T."/>
            <person name="Minagawa J."/>
            <person name="Obokata J."/>
            <person name="Shigenobu S."/>
        </authorList>
    </citation>
    <scope>NUCLEOTIDE SEQUENCE [LARGE SCALE GENOMIC DNA]</scope>
</reference>
<dbReference type="Proteomes" id="UP000735302">
    <property type="component" value="Unassembled WGS sequence"/>
</dbReference>
<evidence type="ECO:0000256" key="7">
    <source>
        <dbReference type="PROSITE-ProRule" id="PRU00206"/>
    </source>
</evidence>
<dbReference type="EMBL" id="BLXT01005763">
    <property type="protein sequence ID" value="GFO25621.1"/>
    <property type="molecule type" value="Genomic_DNA"/>
</dbReference>
<feature type="repeat" description="TNFR-Cys" evidence="7">
    <location>
        <begin position="87"/>
        <end position="128"/>
    </location>
</feature>
<dbReference type="PROSITE" id="PS50050">
    <property type="entry name" value="TNFR_NGFR_2"/>
    <property type="match status" value="1"/>
</dbReference>
<dbReference type="GO" id="GO:0016020">
    <property type="term" value="C:membrane"/>
    <property type="evidence" value="ECO:0007669"/>
    <property type="project" value="UniProtKB-SubCell"/>
</dbReference>
<keyword evidence="2" id="KW-0677">Repeat</keyword>
<dbReference type="AlphaFoldDB" id="A0AAV4C2L2"/>
<dbReference type="Pfam" id="PF07699">
    <property type="entry name" value="Ephrin_rec_like"/>
    <property type="match status" value="1"/>
</dbReference>
<feature type="disulfide bond" evidence="7">
    <location>
        <begin position="88"/>
        <end position="103"/>
    </location>
</feature>
<keyword evidence="8" id="KW-1133">Transmembrane helix</keyword>
<proteinExistence type="predicted"/>
<comment type="subcellular location">
    <subcellularLocation>
        <location evidence="1">Membrane</location>
    </subcellularLocation>
</comment>
<sequence>MGVRLVLVLLMFLVSTGDHQSSYLYCTRGEYLDQKGHENCMPCEMNTYMDEDHHRNTKCRPCSKVDAKNPYYDVLHGCNATHDANYECHPNYYKHSHFPDEPCMLCTDCSSIGQFLAKACTQTEDSVCCPKEGMKLKDGVCEESMEIGTVTNDDDLDKTKDRVDADANDDDKAVVKKSEFFPANKVFPVVLVVVFLIFLICVLFCVSYKRRQADQQNRLPVESRAQPLMGESEV</sequence>
<dbReference type="InterPro" id="IPR001368">
    <property type="entry name" value="TNFR/NGFR_Cys_rich_reg"/>
</dbReference>
<feature type="domain" description="TNFR-Cys" evidence="10">
    <location>
        <begin position="87"/>
        <end position="128"/>
    </location>
</feature>
<dbReference type="InterPro" id="IPR011641">
    <property type="entry name" value="Tyr-kin_ephrin_A/B_rcpt-like"/>
</dbReference>
<evidence type="ECO:0000256" key="9">
    <source>
        <dbReference type="SAM" id="SignalP"/>
    </source>
</evidence>
<dbReference type="Pfam" id="PF00020">
    <property type="entry name" value="TNFR_c6"/>
    <property type="match status" value="1"/>
</dbReference>
<evidence type="ECO:0000256" key="3">
    <source>
        <dbReference type="ARBA" id="ARBA00023136"/>
    </source>
</evidence>
<evidence type="ECO:0000256" key="2">
    <source>
        <dbReference type="ARBA" id="ARBA00022737"/>
    </source>
</evidence>
<keyword evidence="9" id="KW-0732">Signal</keyword>
<evidence type="ECO:0000256" key="6">
    <source>
        <dbReference type="ARBA" id="ARBA00023180"/>
    </source>
</evidence>
<accession>A0AAV4C2L2</accession>
<evidence type="ECO:0000256" key="4">
    <source>
        <dbReference type="ARBA" id="ARBA00023157"/>
    </source>
</evidence>
<dbReference type="PANTHER" id="PTHR46330">
    <property type="entry name" value="TUMOR NECROSIS FACTOR RECEPTOR SUPERFAMILY MEMBER 10B"/>
    <property type="match status" value="1"/>
</dbReference>
<evidence type="ECO:0000259" key="10">
    <source>
        <dbReference type="PROSITE" id="PS50050"/>
    </source>
</evidence>
<protein>
    <recommendedName>
        <fullName evidence="10">TNFR-Cys domain-containing protein</fullName>
    </recommendedName>
</protein>
<evidence type="ECO:0000256" key="1">
    <source>
        <dbReference type="ARBA" id="ARBA00004370"/>
    </source>
</evidence>
<keyword evidence="6" id="KW-0325">Glycoprotein</keyword>
<feature type="chain" id="PRO_5043786153" description="TNFR-Cys domain-containing protein" evidence="9">
    <location>
        <begin position="22"/>
        <end position="234"/>
    </location>
</feature>
<keyword evidence="12" id="KW-1185">Reference proteome</keyword>
<keyword evidence="8" id="KW-0812">Transmembrane</keyword>
<comment type="caution">
    <text evidence="7">Lacks conserved residue(s) required for the propagation of feature annotation.</text>
</comment>
<comment type="caution">
    <text evidence="11">The sequence shown here is derived from an EMBL/GenBank/DDBJ whole genome shotgun (WGS) entry which is preliminary data.</text>
</comment>
<organism evidence="11 12">
    <name type="scientific">Plakobranchus ocellatus</name>
    <dbReference type="NCBI Taxonomy" id="259542"/>
    <lineage>
        <taxon>Eukaryota</taxon>
        <taxon>Metazoa</taxon>
        <taxon>Spiralia</taxon>
        <taxon>Lophotrochozoa</taxon>
        <taxon>Mollusca</taxon>
        <taxon>Gastropoda</taxon>
        <taxon>Heterobranchia</taxon>
        <taxon>Euthyneura</taxon>
        <taxon>Panpulmonata</taxon>
        <taxon>Sacoglossa</taxon>
        <taxon>Placobranchoidea</taxon>
        <taxon>Plakobranchidae</taxon>
        <taxon>Plakobranchus</taxon>
    </lineage>
</organism>
<evidence type="ECO:0000313" key="12">
    <source>
        <dbReference type="Proteomes" id="UP000735302"/>
    </source>
</evidence>
<keyword evidence="3 8" id="KW-0472">Membrane</keyword>
<keyword evidence="5" id="KW-0675">Receptor</keyword>
<evidence type="ECO:0000256" key="5">
    <source>
        <dbReference type="ARBA" id="ARBA00023170"/>
    </source>
</evidence>
<dbReference type="Gene3D" id="2.10.50.10">
    <property type="entry name" value="Tumor Necrosis Factor Receptor, subunit A, domain 2"/>
    <property type="match status" value="2"/>
</dbReference>
<dbReference type="InterPro" id="IPR052491">
    <property type="entry name" value="TNFRSF10"/>
</dbReference>
<dbReference type="PROSITE" id="PS00652">
    <property type="entry name" value="TNFR_NGFR_1"/>
    <property type="match status" value="1"/>
</dbReference>
<gene>
    <name evidence="11" type="ORF">PoB_005212600</name>
</gene>
<feature type="transmembrane region" description="Helical" evidence="8">
    <location>
        <begin position="186"/>
        <end position="208"/>
    </location>
</feature>
<keyword evidence="4 7" id="KW-1015">Disulfide bond</keyword>
<evidence type="ECO:0000256" key="8">
    <source>
        <dbReference type="SAM" id="Phobius"/>
    </source>
</evidence>